<evidence type="ECO:0000313" key="2">
    <source>
        <dbReference type="EMBL" id="QDS95593.1"/>
    </source>
</evidence>
<dbReference type="EMBL" id="CP036262">
    <property type="protein sequence ID" value="QDS95593.1"/>
    <property type="molecule type" value="Genomic_DNA"/>
</dbReference>
<accession>A0A517ML34</accession>
<protein>
    <submittedName>
        <fullName evidence="2">Uncharacterized protein</fullName>
    </submittedName>
</protein>
<dbReference type="Proteomes" id="UP000320672">
    <property type="component" value="Chromosome"/>
</dbReference>
<feature type="region of interest" description="Disordered" evidence="1">
    <location>
        <begin position="22"/>
        <end position="106"/>
    </location>
</feature>
<dbReference type="AlphaFoldDB" id="A0A517ML34"/>
<dbReference type="KEGG" id="rml:FF011L_43910"/>
<name>A0A517ML34_9BACT</name>
<gene>
    <name evidence="2" type="ORF">FF011L_43910</name>
</gene>
<keyword evidence="3" id="KW-1185">Reference proteome</keyword>
<organism evidence="2 3">
    <name type="scientific">Roseimaritima multifibrata</name>
    <dbReference type="NCBI Taxonomy" id="1930274"/>
    <lineage>
        <taxon>Bacteria</taxon>
        <taxon>Pseudomonadati</taxon>
        <taxon>Planctomycetota</taxon>
        <taxon>Planctomycetia</taxon>
        <taxon>Pirellulales</taxon>
        <taxon>Pirellulaceae</taxon>
        <taxon>Roseimaritima</taxon>
    </lineage>
</organism>
<dbReference type="RefSeq" id="WP_145353821.1">
    <property type="nucleotide sequence ID" value="NZ_CP036262.1"/>
</dbReference>
<proteinExistence type="predicted"/>
<evidence type="ECO:0000256" key="1">
    <source>
        <dbReference type="SAM" id="MobiDB-lite"/>
    </source>
</evidence>
<evidence type="ECO:0000313" key="3">
    <source>
        <dbReference type="Proteomes" id="UP000320672"/>
    </source>
</evidence>
<feature type="compositionally biased region" description="Low complexity" evidence="1">
    <location>
        <begin position="29"/>
        <end position="41"/>
    </location>
</feature>
<sequence length="106" mass="10912">MNIQPIPPVSVSAVAGTQRAAAKSGQNDATASAAAAAQQKAENPGGVAQDISEIEKDAPASDGDADGRQLYQADHDGAEDSEDSEPDHAHRSVNDDFTGQHIDFDA</sequence>
<reference evidence="2 3" key="1">
    <citation type="submission" date="2019-02" db="EMBL/GenBank/DDBJ databases">
        <title>Deep-cultivation of Planctomycetes and their phenomic and genomic characterization uncovers novel biology.</title>
        <authorList>
            <person name="Wiegand S."/>
            <person name="Jogler M."/>
            <person name="Boedeker C."/>
            <person name="Pinto D."/>
            <person name="Vollmers J."/>
            <person name="Rivas-Marin E."/>
            <person name="Kohn T."/>
            <person name="Peeters S.H."/>
            <person name="Heuer A."/>
            <person name="Rast P."/>
            <person name="Oberbeckmann S."/>
            <person name="Bunk B."/>
            <person name="Jeske O."/>
            <person name="Meyerdierks A."/>
            <person name="Storesund J.E."/>
            <person name="Kallscheuer N."/>
            <person name="Luecker S."/>
            <person name="Lage O.M."/>
            <person name="Pohl T."/>
            <person name="Merkel B.J."/>
            <person name="Hornburger P."/>
            <person name="Mueller R.-W."/>
            <person name="Bruemmer F."/>
            <person name="Labrenz M."/>
            <person name="Spormann A.M."/>
            <person name="Op den Camp H."/>
            <person name="Overmann J."/>
            <person name="Amann R."/>
            <person name="Jetten M.S.M."/>
            <person name="Mascher T."/>
            <person name="Medema M.H."/>
            <person name="Devos D.P."/>
            <person name="Kaster A.-K."/>
            <person name="Ovreas L."/>
            <person name="Rohde M."/>
            <person name="Galperin M.Y."/>
            <person name="Jogler C."/>
        </authorList>
    </citation>
    <scope>NUCLEOTIDE SEQUENCE [LARGE SCALE GENOMIC DNA]</scope>
    <source>
        <strain evidence="2 3">FF011L</strain>
    </source>
</reference>